<dbReference type="AlphaFoldDB" id="A0A7S8IGF5"/>
<dbReference type="PRINTS" id="PR00133">
    <property type="entry name" value="GLHYDRLASE3"/>
</dbReference>
<dbReference type="InterPro" id="IPR036881">
    <property type="entry name" value="Glyco_hydro_3_C_sf"/>
</dbReference>
<dbReference type="SUPFAM" id="SSF52279">
    <property type="entry name" value="Beta-D-glucan exohydrolase, C-terminal domain"/>
    <property type="match status" value="1"/>
</dbReference>
<keyword evidence="4" id="KW-0732">Signal</keyword>
<evidence type="ECO:0000256" key="2">
    <source>
        <dbReference type="ARBA" id="ARBA00005336"/>
    </source>
</evidence>
<dbReference type="SUPFAM" id="SSF51445">
    <property type="entry name" value="(Trans)glycosidases"/>
    <property type="match status" value="1"/>
</dbReference>
<dbReference type="Pfam" id="PF00933">
    <property type="entry name" value="Glyco_hydro_3"/>
    <property type="match status" value="1"/>
</dbReference>
<dbReference type="Gene3D" id="3.40.50.1700">
    <property type="entry name" value="Glycoside hydrolase family 3 C-terminal domain"/>
    <property type="match status" value="1"/>
</dbReference>
<keyword evidence="11" id="KW-1185">Reference proteome</keyword>
<dbReference type="PANTHER" id="PTHR30620:SF16">
    <property type="entry name" value="LYSOSOMAL BETA GLUCOSIDASE"/>
    <property type="match status" value="1"/>
</dbReference>
<evidence type="ECO:0000256" key="1">
    <source>
        <dbReference type="ARBA" id="ARBA00000448"/>
    </source>
</evidence>
<protein>
    <recommendedName>
        <fullName evidence="3">beta-glucosidase</fullName>
        <ecNumber evidence="3">3.2.1.21</ecNumber>
    </recommendedName>
</protein>
<dbReference type="Proteomes" id="UP000594468">
    <property type="component" value="Chromosome"/>
</dbReference>
<dbReference type="PANTHER" id="PTHR30620">
    <property type="entry name" value="PERIPLASMIC BETA-GLUCOSIDASE-RELATED"/>
    <property type="match status" value="1"/>
</dbReference>
<sequence length="600" mass="65297">MEQSTAYKDATRTIEERIDSLLAQMTLDEKIGQMTQPEKNSITPEDVTKYFIGSVLSGGGGNPTPNNGESWAQMVKGFQKAALETRLGIPLLYGVDAVHGHNNVVGATIFPHNIGMGATRDADLVERCAQVTAQELLATGVHWDFAPAVSIPHDFRWGRSYEGYADNPAVVSELGAAFVRGLQAPNGGEAHILPSVKHYVADGGTTWGSKKSYEWIEFVWESETDKWSIDQGDAQIDEETLRTIFLPPYKAAIEQGALNVMASYSMWNGVKLHGHKYLLTDVLKDELGFEGFIVTDWMAIDQLSENYYDAVVHSINAGIDMNMVPFDYKRFITVMKEAVEKGDISMARVDDAVRRILRAKFWQGLFEKPITDDHWLDDFGGEAHREVAREAVRKSLVLLKNENHALPLTAEAGPVLVAGEGADDIGLACGGWTIEWMGNKGAITPGSTLLEGLKAQLGDENVKYSAEGAFSTTEKAPVAVVVVGEDPYAEGEGDTSNLALRAEHVALVERVRAVCDKLVLVIYSGRPVILSDVLAECDAIVAAWLPGTEANAIADVLVGEAPFEGKLGHNWPRSMDQVPLSALKASDQGPLYPYGHGLSL</sequence>
<keyword evidence="5 7" id="KW-0378">Hydrolase</keyword>
<evidence type="ECO:0000259" key="9">
    <source>
        <dbReference type="Pfam" id="PF01915"/>
    </source>
</evidence>
<evidence type="ECO:0000256" key="3">
    <source>
        <dbReference type="ARBA" id="ARBA00012744"/>
    </source>
</evidence>
<dbReference type="InterPro" id="IPR051915">
    <property type="entry name" value="Cellulose_Degrad_GH3"/>
</dbReference>
<dbReference type="RefSeq" id="WP_195172769.1">
    <property type="nucleotide sequence ID" value="NZ_CP062983.1"/>
</dbReference>
<accession>A0A7S8IGF5</accession>
<comment type="catalytic activity">
    <reaction evidence="1">
        <text>Hydrolysis of terminal, non-reducing beta-D-glucosyl residues with release of beta-D-glucose.</text>
        <dbReference type="EC" id="3.2.1.21"/>
    </reaction>
</comment>
<dbReference type="InterPro" id="IPR017853">
    <property type="entry name" value="GH"/>
</dbReference>
<evidence type="ECO:0000256" key="7">
    <source>
        <dbReference type="RuleBase" id="RU361161"/>
    </source>
</evidence>
<dbReference type="Gene3D" id="3.20.20.300">
    <property type="entry name" value="Glycoside hydrolase, family 3, N-terminal domain"/>
    <property type="match status" value="1"/>
</dbReference>
<evidence type="ECO:0000256" key="4">
    <source>
        <dbReference type="ARBA" id="ARBA00022729"/>
    </source>
</evidence>
<feature type="domain" description="Glycoside hydrolase family 3 C-terminal" evidence="9">
    <location>
        <begin position="396"/>
        <end position="599"/>
    </location>
</feature>
<dbReference type="InterPro" id="IPR036962">
    <property type="entry name" value="Glyco_hydro_3_N_sf"/>
</dbReference>
<keyword evidence="6 7" id="KW-0326">Glycosidase</keyword>
<dbReference type="InterPro" id="IPR001764">
    <property type="entry name" value="Glyco_hydro_3_N"/>
</dbReference>
<dbReference type="InterPro" id="IPR002772">
    <property type="entry name" value="Glyco_hydro_3_C"/>
</dbReference>
<evidence type="ECO:0000259" key="8">
    <source>
        <dbReference type="Pfam" id="PF00933"/>
    </source>
</evidence>
<proteinExistence type="inferred from homology"/>
<dbReference type="InterPro" id="IPR019800">
    <property type="entry name" value="Glyco_hydro_3_AS"/>
</dbReference>
<dbReference type="EMBL" id="CP062983">
    <property type="protein sequence ID" value="QPC84706.1"/>
    <property type="molecule type" value="Genomic_DNA"/>
</dbReference>
<dbReference type="GO" id="GO:0008422">
    <property type="term" value="F:beta-glucosidase activity"/>
    <property type="evidence" value="ECO:0007669"/>
    <property type="project" value="UniProtKB-EC"/>
</dbReference>
<dbReference type="Pfam" id="PF01915">
    <property type="entry name" value="Glyco_hydro_3_C"/>
    <property type="match status" value="1"/>
</dbReference>
<evidence type="ECO:0000313" key="11">
    <source>
        <dbReference type="Proteomes" id="UP000594468"/>
    </source>
</evidence>
<evidence type="ECO:0000256" key="6">
    <source>
        <dbReference type="ARBA" id="ARBA00023295"/>
    </source>
</evidence>
<gene>
    <name evidence="10" type="ORF">G4Y79_10110</name>
</gene>
<dbReference type="KEGG" id="pmet:G4Y79_10110"/>
<dbReference type="PROSITE" id="PS00775">
    <property type="entry name" value="GLYCOSYL_HYDROL_F3"/>
    <property type="match status" value="1"/>
</dbReference>
<feature type="domain" description="Glycoside hydrolase family 3 N-terminal" evidence="8">
    <location>
        <begin position="26"/>
        <end position="358"/>
    </location>
</feature>
<name>A0A7S8IGF5_9CHLR</name>
<organism evidence="10 11">
    <name type="scientific">Phototrophicus methaneseepsis</name>
    <dbReference type="NCBI Taxonomy" id="2710758"/>
    <lineage>
        <taxon>Bacteria</taxon>
        <taxon>Bacillati</taxon>
        <taxon>Chloroflexota</taxon>
        <taxon>Candidatus Thermofontia</taxon>
        <taxon>Phototrophicales</taxon>
        <taxon>Phototrophicaceae</taxon>
        <taxon>Phototrophicus</taxon>
    </lineage>
</organism>
<reference evidence="10 11" key="1">
    <citation type="submission" date="2020-02" db="EMBL/GenBank/DDBJ databases">
        <authorList>
            <person name="Zheng R.K."/>
            <person name="Sun C.M."/>
        </authorList>
    </citation>
    <scope>NUCLEOTIDE SEQUENCE [LARGE SCALE GENOMIC DNA]</scope>
    <source>
        <strain evidence="11">rifampicinis</strain>
    </source>
</reference>
<dbReference type="GO" id="GO:0009251">
    <property type="term" value="P:glucan catabolic process"/>
    <property type="evidence" value="ECO:0007669"/>
    <property type="project" value="TreeGrafter"/>
</dbReference>
<comment type="similarity">
    <text evidence="2 7">Belongs to the glycosyl hydrolase 3 family.</text>
</comment>
<evidence type="ECO:0000313" key="10">
    <source>
        <dbReference type="EMBL" id="QPC84706.1"/>
    </source>
</evidence>
<evidence type="ECO:0000256" key="5">
    <source>
        <dbReference type="ARBA" id="ARBA00022801"/>
    </source>
</evidence>
<dbReference type="EC" id="3.2.1.21" evidence="3"/>